<evidence type="ECO:0000313" key="3">
    <source>
        <dbReference type="Ensembl" id="ENSSPUP00000011334.1"/>
    </source>
</evidence>
<keyword evidence="4" id="KW-1185">Reference proteome</keyword>
<keyword evidence="1" id="KW-0677">Repeat</keyword>
<accession>A0A8D0GX08</accession>
<dbReference type="GeneTree" id="ENSGT00390000013892"/>
<evidence type="ECO:0000256" key="1">
    <source>
        <dbReference type="ARBA" id="ARBA00022737"/>
    </source>
</evidence>
<name>A0A8D0GX08_SPHPU</name>
<reference evidence="3" key="1">
    <citation type="submission" date="2025-08" db="UniProtKB">
        <authorList>
            <consortium name="Ensembl"/>
        </authorList>
    </citation>
    <scope>IDENTIFICATION</scope>
</reference>
<dbReference type="Ensembl" id="ENSSPUT00000012076.1">
    <property type="protein sequence ID" value="ENSSPUP00000011334.1"/>
    <property type="gene ID" value="ENSSPUG00000008695.1"/>
</dbReference>
<organism evidence="3 4">
    <name type="scientific">Sphenodon punctatus</name>
    <name type="common">Tuatara</name>
    <name type="synonym">Hatteria punctata</name>
    <dbReference type="NCBI Taxonomy" id="8508"/>
    <lineage>
        <taxon>Eukaryota</taxon>
        <taxon>Metazoa</taxon>
        <taxon>Chordata</taxon>
        <taxon>Craniata</taxon>
        <taxon>Vertebrata</taxon>
        <taxon>Euteleostomi</taxon>
        <taxon>Lepidosauria</taxon>
        <taxon>Sphenodontia</taxon>
        <taxon>Sphenodontidae</taxon>
        <taxon>Sphenodon</taxon>
    </lineage>
</organism>
<dbReference type="AlphaFoldDB" id="A0A8D0GX08"/>
<sequence length="140" mass="16573">MVHTAKKEGFSNIFIFNDTCLKWRRHSGSVGVDETYILYIKRQQKYLQDATHEMMINFTTKEQAPEVCLPLRLDTNYTVTVTEESTKLVLQIPVIYTVTSKELLSNVSIFNKTCVKWQKKAEREEVEETYLFHILGRRWY</sequence>
<evidence type="ECO:0000256" key="2">
    <source>
        <dbReference type="ARBA" id="ARBA00023157"/>
    </source>
</evidence>
<evidence type="ECO:0000313" key="4">
    <source>
        <dbReference type="Proteomes" id="UP000694392"/>
    </source>
</evidence>
<proteinExistence type="predicted"/>
<dbReference type="InterPro" id="IPR051622">
    <property type="entry name" value="R-tyr_protein_phosphatases"/>
</dbReference>
<dbReference type="PANTHER" id="PTHR24051">
    <property type="entry name" value="SUSHI DOMAIN-CONTAINING PROTEIN 1"/>
    <property type="match status" value="1"/>
</dbReference>
<reference evidence="3" key="2">
    <citation type="submission" date="2025-09" db="UniProtKB">
        <authorList>
            <consortium name="Ensembl"/>
        </authorList>
    </citation>
    <scope>IDENTIFICATION</scope>
</reference>
<dbReference type="PANTHER" id="PTHR24051:SF5">
    <property type="entry name" value="SUSHI DOMAIN-CONTAINING PROTEIN 1"/>
    <property type="match status" value="1"/>
</dbReference>
<protein>
    <submittedName>
        <fullName evidence="3">Uncharacterized protein</fullName>
    </submittedName>
</protein>
<keyword evidence="2" id="KW-1015">Disulfide bond</keyword>
<dbReference type="Proteomes" id="UP000694392">
    <property type="component" value="Unplaced"/>
</dbReference>